<dbReference type="EMBL" id="JASCZI010060574">
    <property type="protein sequence ID" value="MED6134100.1"/>
    <property type="molecule type" value="Genomic_DNA"/>
</dbReference>
<feature type="region of interest" description="Disordered" evidence="1">
    <location>
        <begin position="144"/>
        <end position="178"/>
    </location>
</feature>
<evidence type="ECO:0000313" key="3">
    <source>
        <dbReference type="Proteomes" id="UP001341840"/>
    </source>
</evidence>
<accession>A0ABU6SCX0</accession>
<organism evidence="2 3">
    <name type="scientific">Stylosanthes scabra</name>
    <dbReference type="NCBI Taxonomy" id="79078"/>
    <lineage>
        <taxon>Eukaryota</taxon>
        <taxon>Viridiplantae</taxon>
        <taxon>Streptophyta</taxon>
        <taxon>Embryophyta</taxon>
        <taxon>Tracheophyta</taxon>
        <taxon>Spermatophyta</taxon>
        <taxon>Magnoliopsida</taxon>
        <taxon>eudicotyledons</taxon>
        <taxon>Gunneridae</taxon>
        <taxon>Pentapetalae</taxon>
        <taxon>rosids</taxon>
        <taxon>fabids</taxon>
        <taxon>Fabales</taxon>
        <taxon>Fabaceae</taxon>
        <taxon>Papilionoideae</taxon>
        <taxon>50 kb inversion clade</taxon>
        <taxon>dalbergioids sensu lato</taxon>
        <taxon>Dalbergieae</taxon>
        <taxon>Pterocarpus clade</taxon>
        <taxon>Stylosanthes</taxon>
    </lineage>
</organism>
<reference evidence="2 3" key="1">
    <citation type="journal article" date="2023" name="Plants (Basel)">
        <title>Bridging the Gap: Combining Genomics and Transcriptomics Approaches to Understand Stylosanthes scabra, an Orphan Legume from the Brazilian Caatinga.</title>
        <authorList>
            <person name="Ferreira-Neto J.R.C."/>
            <person name="da Silva M.D."/>
            <person name="Binneck E."/>
            <person name="de Melo N.F."/>
            <person name="da Silva R.H."/>
            <person name="de Melo A.L.T.M."/>
            <person name="Pandolfi V."/>
            <person name="Bustamante F.O."/>
            <person name="Brasileiro-Vidal A.C."/>
            <person name="Benko-Iseppon A.M."/>
        </authorList>
    </citation>
    <scope>NUCLEOTIDE SEQUENCE [LARGE SCALE GENOMIC DNA]</scope>
    <source>
        <tissue evidence="2">Leaves</tissue>
    </source>
</reference>
<keyword evidence="3" id="KW-1185">Reference proteome</keyword>
<sequence>MEGGVNVRVRFVEESKGEKGLGFRRYKMSKLILIFDLNLRSAEVFTILDTPLISRALQARNKVFVYLGSAESKIRREFEIPHISGLQSPRYVSRDCRARDSSVSYIRTAEPETLLTLTLSSFIFIILGRKKLFLSFLFDMAPRGRSRTPGRDRSGDQPAAAAEANPQDPEGLYRLNDE</sequence>
<comment type="caution">
    <text evidence="2">The sequence shown here is derived from an EMBL/GenBank/DDBJ whole genome shotgun (WGS) entry which is preliminary data.</text>
</comment>
<protein>
    <submittedName>
        <fullName evidence="2">Uncharacterized protein</fullName>
    </submittedName>
</protein>
<dbReference type="Proteomes" id="UP001341840">
    <property type="component" value="Unassembled WGS sequence"/>
</dbReference>
<name>A0ABU6SCX0_9FABA</name>
<evidence type="ECO:0000313" key="2">
    <source>
        <dbReference type="EMBL" id="MED6134100.1"/>
    </source>
</evidence>
<evidence type="ECO:0000256" key="1">
    <source>
        <dbReference type="SAM" id="MobiDB-lite"/>
    </source>
</evidence>
<proteinExistence type="predicted"/>
<gene>
    <name evidence="2" type="ORF">PIB30_034314</name>
</gene>